<dbReference type="AlphaFoldDB" id="A0A2L0EQ25"/>
<dbReference type="Proteomes" id="UP000238348">
    <property type="component" value="Chromosome"/>
</dbReference>
<dbReference type="Gene3D" id="3.40.50.2000">
    <property type="entry name" value="Glycogen Phosphorylase B"/>
    <property type="match status" value="2"/>
</dbReference>
<dbReference type="Pfam" id="PF02350">
    <property type="entry name" value="Epimerase_2"/>
    <property type="match status" value="1"/>
</dbReference>
<evidence type="ECO:0000313" key="3">
    <source>
        <dbReference type="EMBL" id="AUX41407.1"/>
    </source>
</evidence>
<proteinExistence type="inferred from homology"/>
<reference evidence="3 4" key="1">
    <citation type="submission" date="2015-09" db="EMBL/GenBank/DDBJ databases">
        <title>Sorangium comparison.</title>
        <authorList>
            <person name="Zaburannyi N."/>
            <person name="Bunk B."/>
            <person name="Overmann J."/>
            <person name="Mueller R."/>
        </authorList>
    </citation>
    <scope>NUCLEOTIDE SEQUENCE [LARGE SCALE GENOMIC DNA]</scope>
    <source>
        <strain evidence="3 4">So ce26</strain>
    </source>
</reference>
<dbReference type="NCBIfam" id="TIGR00236">
    <property type="entry name" value="wecB"/>
    <property type="match status" value="1"/>
</dbReference>
<sequence>MLRDPMIYLVAATRPNFMKLAPICRALKARGLPMRLLHTGQHFDPTMSDVFFRDLGLPTPDHTLKAGGGSHAQQTAAVLVGAEADLIEHRPKVVVVVGDVTSTLAGALAASKLGIPVVHVEAGLRSRDWTMPEEINRVLTDQLSDLLLTPSRDAHPNLLAEGIPPERVRFVGNVMIDSVHYALKRQTDALSRFGLEPKRYAIATLHRPANVDSAERLTETLDALTAIAQRLPTVFPVHPRTVARAESFGLSARLKGTKGLRIMEPLGYDDFVTVMGNALLVATDSGGIQEETTALGIPCLTMRQGTERPITVTEGTNTVVGLNAALIAREVDAILDGKGKRGTVPEGWDGKTGERIADALEAFLAGDPPPKTAGPRA</sequence>
<dbReference type="InterPro" id="IPR003331">
    <property type="entry name" value="UDP_GlcNAc_Epimerase_2_dom"/>
</dbReference>
<gene>
    <name evidence="3" type="primary">wecB</name>
    <name evidence="3" type="ORF">SOCE26_028190</name>
</gene>
<dbReference type="PANTHER" id="PTHR43174">
    <property type="entry name" value="UDP-N-ACETYLGLUCOSAMINE 2-EPIMERASE"/>
    <property type="match status" value="1"/>
</dbReference>
<accession>A0A2L0EQ25</accession>
<protein>
    <submittedName>
        <fullName evidence="3">UDP-N-acetylglucosamine 2-epimerase</fullName>
    </submittedName>
</protein>
<name>A0A2L0EQ25_SORCE</name>
<comment type="similarity">
    <text evidence="1">Belongs to the UDP-N-acetylglucosamine 2-epimerase family.</text>
</comment>
<keyword evidence="1" id="KW-0413">Isomerase</keyword>
<feature type="domain" description="UDP-N-acetylglucosamine 2-epimerase" evidence="2">
    <location>
        <begin position="27"/>
        <end position="361"/>
    </location>
</feature>
<evidence type="ECO:0000313" key="4">
    <source>
        <dbReference type="Proteomes" id="UP000238348"/>
    </source>
</evidence>
<dbReference type="PANTHER" id="PTHR43174:SF1">
    <property type="entry name" value="UDP-N-ACETYLGLUCOSAMINE 2-EPIMERASE"/>
    <property type="match status" value="1"/>
</dbReference>
<dbReference type="CDD" id="cd03786">
    <property type="entry name" value="GTB_UDP-GlcNAc_2-Epimerase"/>
    <property type="match status" value="1"/>
</dbReference>
<dbReference type="GO" id="GO:0016853">
    <property type="term" value="F:isomerase activity"/>
    <property type="evidence" value="ECO:0007669"/>
    <property type="project" value="UniProtKB-KW"/>
</dbReference>
<evidence type="ECO:0000256" key="1">
    <source>
        <dbReference type="RuleBase" id="RU003513"/>
    </source>
</evidence>
<dbReference type="InterPro" id="IPR029767">
    <property type="entry name" value="WecB-like"/>
</dbReference>
<dbReference type="SUPFAM" id="SSF53756">
    <property type="entry name" value="UDP-Glycosyltransferase/glycogen phosphorylase"/>
    <property type="match status" value="1"/>
</dbReference>
<organism evidence="3 4">
    <name type="scientific">Sorangium cellulosum</name>
    <name type="common">Polyangium cellulosum</name>
    <dbReference type="NCBI Taxonomy" id="56"/>
    <lineage>
        <taxon>Bacteria</taxon>
        <taxon>Pseudomonadati</taxon>
        <taxon>Myxococcota</taxon>
        <taxon>Polyangia</taxon>
        <taxon>Polyangiales</taxon>
        <taxon>Polyangiaceae</taxon>
        <taxon>Sorangium</taxon>
    </lineage>
</organism>
<dbReference type="EMBL" id="CP012673">
    <property type="protein sequence ID" value="AUX41407.1"/>
    <property type="molecule type" value="Genomic_DNA"/>
</dbReference>
<evidence type="ECO:0000259" key="2">
    <source>
        <dbReference type="Pfam" id="PF02350"/>
    </source>
</evidence>